<comment type="caution">
    <text evidence="2">The sequence shown here is derived from an EMBL/GenBank/DDBJ whole genome shotgun (WGS) entry which is preliminary data.</text>
</comment>
<accession>A0ABX1DRI9</accession>
<name>A0ABX1DRI9_9HYPH</name>
<organism evidence="2 3">
    <name type="scientific">Brucella haematophila</name>
    <dbReference type="NCBI Taxonomy" id="419474"/>
    <lineage>
        <taxon>Bacteria</taxon>
        <taxon>Pseudomonadati</taxon>
        <taxon>Pseudomonadota</taxon>
        <taxon>Alphaproteobacteria</taxon>
        <taxon>Hyphomicrobiales</taxon>
        <taxon>Brucellaceae</taxon>
        <taxon>Brucella/Ochrobactrum group</taxon>
        <taxon>Brucella</taxon>
    </lineage>
</organism>
<reference evidence="2 3" key="1">
    <citation type="submission" date="2020-03" db="EMBL/GenBank/DDBJ databases">
        <title>Whole genome sequencing of clinical and environmental type strains of Ochrobactrum.</title>
        <authorList>
            <person name="Dharne M."/>
        </authorList>
    </citation>
    <scope>NUCLEOTIDE SEQUENCE [LARGE SCALE GENOMIC DNA]</scope>
    <source>
        <strain evidence="2 3">CIP 109452</strain>
    </source>
</reference>
<feature type="transmembrane region" description="Helical" evidence="1">
    <location>
        <begin position="65"/>
        <end position="83"/>
    </location>
</feature>
<dbReference type="EMBL" id="JAAVLN010000003">
    <property type="protein sequence ID" value="NKC04750.1"/>
    <property type="molecule type" value="Genomic_DNA"/>
</dbReference>
<feature type="transmembrane region" description="Helical" evidence="1">
    <location>
        <begin position="6"/>
        <end position="26"/>
    </location>
</feature>
<keyword evidence="3" id="KW-1185">Reference proteome</keyword>
<evidence type="ECO:0000313" key="3">
    <source>
        <dbReference type="Proteomes" id="UP000704467"/>
    </source>
</evidence>
<dbReference type="Proteomes" id="UP000704467">
    <property type="component" value="Unassembled WGS sequence"/>
</dbReference>
<keyword evidence="1" id="KW-0472">Membrane</keyword>
<evidence type="ECO:0008006" key="4">
    <source>
        <dbReference type="Google" id="ProtNLM"/>
    </source>
</evidence>
<proteinExistence type="predicted"/>
<evidence type="ECO:0000313" key="2">
    <source>
        <dbReference type="EMBL" id="NKC04750.1"/>
    </source>
</evidence>
<feature type="transmembrane region" description="Helical" evidence="1">
    <location>
        <begin position="38"/>
        <end position="59"/>
    </location>
</feature>
<evidence type="ECO:0000256" key="1">
    <source>
        <dbReference type="SAM" id="Phobius"/>
    </source>
</evidence>
<protein>
    <recommendedName>
        <fullName evidence="4">GGDEF domain-containing protein</fullName>
    </recommendedName>
</protein>
<keyword evidence="1" id="KW-1133">Transmembrane helix</keyword>
<keyword evidence="1" id="KW-0812">Transmembrane</keyword>
<gene>
    <name evidence="2" type="ORF">HED55_20700</name>
</gene>
<sequence length="114" mass="12513">MDAKSVYITVMLIILANGGVLSAILSDFPAALRPAARIWQWATLLVALGCGIFAAEVYLPKDLTVIVANVVLVLALSMYHVAIRRFHGLPLYSNVLLVPLFWDARIPLLRNLCP</sequence>